<dbReference type="Gene3D" id="3.10.290.10">
    <property type="entry name" value="RNA-binding S4 domain"/>
    <property type="match status" value="1"/>
</dbReference>
<dbReference type="SUPFAM" id="SSF55174">
    <property type="entry name" value="Alpha-L RNA-binding motif"/>
    <property type="match status" value="1"/>
</dbReference>
<comment type="caution">
    <text evidence="7">The sequence shown here is derived from an EMBL/GenBank/DDBJ whole genome shotgun (WGS) entry which is preliminary data.</text>
</comment>
<dbReference type="InterPro" id="IPR036986">
    <property type="entry name" value="S4_RNA-bd_sf"/>
</dbReference>
<dbReference type="InterPro" id="IPR006145">
    <property type="entry name" value="PsdUridine_synth_RsuA/RluA"/>
</dbReference>
<evidence type="ECO:0000256" key="4">
    <source>
        <dbReference type="PROSITE-ProRule" id="PRU00182"/>
    </source>
</evidence>
<dbReference type="Pfam" id="PF01479">
    <property type="entry name" value="S4"/>
    <property type="match status" value="1"/>
</dbReference>
<dbReference type="SMART" id="SM00363">
    <property type="entry name" value="S4"/>
    <property type="match status" value="1"/>
</dbReference>
<gene>
    <name evidence="7" type="ORF">H9841_03665</name>
</gene>
<dbReference type="Pfam" id="PF00849">
    <property type="entry name" value="PseudoU_synth_2"/>
    <property type="match status" value="1"/>
</dbReference>
<dbReference type="InterPro" id="IPR020103">
    <property type="entry name" value="PsdUridine_synth_cat_dom_sf"/>
</dbReference>
<evidence type="ECO:0000256" key="2">
    <source>
        <dbReference type="ARBA" id="ARBA00022884"/>
    </source>
</evidence>
<reference evidence="7" key="2">
    <citation type="submission" date="2021-04" db="EMBL/GenBank/DDBJ databases">
        <authorList>
            <person name="Gilroy R."/>
        </authorList>
    </citation>
    <scope>NUCLEOTIDE SEQUENCE</scope>
    <source>
        <strain evidence="7">ChiBcec16_6824</strain>
    </source>
</reference>
<organism evidence="7 8">
    <name type="scientific">Candidatus Flavonifractor merdigallinarum</name>
    <dbReference type="NCBI Taxonomy" id="2838589"/>
    <lineage>
        <taxon>Bacteria</taxon>
        <taxon>Bacillati</taxon>
        <taxon>Bacillota</taxon>
        <taxon>Clostridia</taxon>
        <taxon>Eubacteriales</taxon>
        <taxon>Oscillospiraceae</taxon>
        <taxon>Flavonifractor</taxon>
    </lineage>
</organism>
<dbReference type="SUPFAM" id="SSF55120">
    <property type="entry name" value="Pseudouridine synthase"/>
    <property type="match status" value="1"/>
</dbReference>
<dbReference type="GO" id="GO:0000455">
    <property type="term" value="P:enzyme-directed rRNA pseudouridine synthesis"/>
    <property type="evidence" value="ECO:0007669"/>
    <property type="project" value="UniProtKB-ARBA"/>
</dbReference>
<dbReference type="NCBIfam" id="TIGR00093">
    <property type="entry name" value="pseudouridine synthase"/>
    <property type="match status" value="1"/>
</dbReference>
<dbReference type="InterPro" id="IPR018496">
    <property type="entry name" value="PsdUridine_synth_RsuA/RluB_CS"/>
</dbReference>
<dbReference type="EMBL" id="DXDX01000067">
    <property type="protein sequence ID" value="HIY20984.1"/>
    <property type="molecule type" value="Genomic_DNA"/>
</dbReference>
<accession>A0A9D1Y792</accession>
<dbReference type="Gene3D" id="3.30.70.1560">
    <property type="entry name" value="Alpha-L RNA-binding motif"/>
    <property type="match status" value="1"/>
</dbReference>
<dbReference type="PANTHER" id="PTHR47683:SF4">
    <property type="entry name" value="PSEUDOURIDINE SYNTHASE"/>
    <property type="match status" value="1"/>
</dbReference>
<name>A0A9D1Y792_9FIRM</name>
<evidence type="ECO:0000259" key="6">
    <source>
        <dbReference type="SMART" id="SM00363"/>
    </source>
</evidence>
<evidence type="ECO:0000256" key="5">
    <source>
        <dbReference type="RuleBase" id="RU003887"/>
    </source>
</evidence>
<dbReference type="CDD" id="cd00165">
    <property type="entry name" value="S4"/>
    <property type="match status" value="1"/>
</dbReference>
<dbReference type="InterPro" id="IPR000748">
    <property type="entry name" value="PsdUridine_synth_RsuA/RluB/E/F"/>
</dbReference>
<dbReference type="PANTHER" id="PTHR47683">
    <property type="entry name" value="PSEUDOURIDINE SYNTHASE FAMILY PROTEIN-RELATED"/>
    <property type="match status" value="1"/>
</dbReference>
<reference evidence="7" key="1">
    <citation type="journal article" date="2021" name="PeerJ">
        <title>Extensive microbial diversity within the chicken gut microbiome revealed by metagenomics and culture.</title>
        <authorList>
            <person name="Gilroy R."/>
            <person name="Ravi A."/>
            <person name="Getino M."/>
            <person name="Pursley I."/>
            <person name="Horton D.L."/>
            <person name="Alikhan N.F."/>
            <person name="Baker D."/>
            <person name="Gharbi K."/>
            <person name="Hall N."/>
            <person name="Watson M."/>
            <person name="Adriaenssens E.M."/>
            <person name="Foster-Nyarko E."/>
            <person name="Jarju S."/>
            <person name="Secka A."/>
            <person name="Antonio M."/>
            <person name="Oren A."/>
            <person name="Chaudhuri R.R."/>
            <person name="La Ragione R."/>
            <person name="Hildebrand F."/>
            <person name="Pallen M.J."/>
        </authorList>
    </citation>
    <scope>NUCLEOTIDE SEQUENCE</scope>
    <source>
        <strain evidence="7">ChiBcec16_6824</strain>
    </source>
</reference>
<dbReference type="InterPro" id="IPR042092">
    <property type="entry name" value="PsdUridine_s_RsuA/RluB/E/F_cat"/>
</dbReference>
<dbReference type="CDD" id="cd02553">
    <property type="entry name" value="PseudoU_synth_RsuA"/>
    <property type="match status" value="1"/>
</dbReference>
<proteinExistence type="inferred from homology"/>
<dbReference type="PROSITE" id="PS50889">
    <property type="entry name" value="S4"/>
    <property type="match status" value="1"/>
</dbReference>
<evidence type="ECO:0000313" key="8">
    <source>
        <dbReference type="Proteomes" id="UP000823868"/>
    </source>
</evidence>
<dbReference type="GO" id="GO:0003723">
    <property type="term" value="F:RNA binding"/>
    <property type="evidence" value="ECO:0007669"/>
    <property type="project" value="UniProtKB-KW"/>
</dbReference>
<keyword evidence="2 4" id="KW-0694">RNA-binding</keyword>
<evidence type="ECO:0000256" key="1">
    <source>
        <dbReference type="ARBA" id="ARBA00008348"/>
    </source>
</evidence>
<dbReference type="Gene3D" id="3.30.70.580">
    <property type="entry name" value="Pseudouridine synthase I, catalytic domain, N-terminal subdomain"/>
    <property type="match status" value="1"/>
</dbReference>
<dbReference type="PROSITE" id="PS01149">
    <property type="entry name" value="PSI_RSU"/>
    <property type="match status" value="1"/>
</dbReference>
<comment type="similarity">
    <text evidence="1 5">Belongs to the pseudouridine synthase RsuA family.</text>
</comment>
<dbReference type="AlphaFoldDB" id="A0A9D1Y792"/>
<dbReference type="GO" id="GO:0120159">
    <property type="term" value="F:rRNA pseudouridine synthase activity"/>
    <property type="evidence" value="ECO:0007669"/>
    <property type="project" value="UniProtKB-ARBA"/>
</dbReference>
<dbReference type="Proteomes" id="UP000823868">
    <property type="component" value="Unassembled WGS sequence"/>
</dbReference>
<protein>
    <recommendedName>
        <fullName evidence="5">Pseudouridine synthase</fullName>
        <ecNumber evidence="5">5.4.99.-</ecNumber>
    </recommendedName>
</protein>
<keyword evidence="3 5" id="KW-0413">Isomerase</keyword>
<evidence type="ECO:0000313" key="7">
    <source>
        <dbReference type="EMBL" id="HIY20984.1"/>
    </source>
</evidence>
<dbReference type="EC" id="5.4.99.-" evidence="5"/>
<dbReference type="InterPro" id="IPR020094">
    <property type="entry name" value="TruA/RsuA/RluB/E/F_N"/>
</dbReference>
<feature type="domain" description="RNA-binding S4" evidence="6">
    <location>
        <begin position="2"/>
        <end position="64"/>
    </location>
</feature>
<sequence>MERLDKILAGTGRWSRREVRELVKAGRVTVNGITARSAEEKYDREGLDLRVDGEPVSGEKYVYLMLHKPAGYVSATDDPRETTVLELLPSHLRRVGLFPAGRLDKDTEGLLLLTNDGPLAHALLSPRRHVDKTYFVRVDGALDCSDEEAFAAGMTLGDGLVCLPAGLERLEAPNEALVTLREGKYHQIKRMLAARGKPVVYLKRLTMGPLKLDESLAAGEWRPLTAAEQGALKALEGK</sequence>
<dbReference type="InterPro" id="IPR002942">
    <property type="entry name" value="S4_RNA-bd"/>
</dbReference>
<dbReference type="InterPro" id="IPR050343">
    <property type="entry name" value="RsuA_PseudoU_synthase"/>
</dbReference>
<evidence type="ECO:0000256" key="3">
    <source>
        <dbReference type="ARBA" id="ARBA00023235"/>
    </source>
</evidence>